<dbReference type="EMBL" id="JABDJR010000320">
    <property type="protein sequence ID" value="NNF06719.1"/>
    <property type="molecule type" value="Genomic_DNA"/>
</dbReference>
<evidence type="ECO:0000256" key="5">
    <source>
        <dbReference type="ARBA" id="ARBA00023002"/>
    </source>
</evidence>
<dbReference type="SUPFAM" id="SSF51735">
    <property type="entry name" value="NAD(P)-binding Rossmann-fold domains"/>
    <property type="match status" value="1"/>
</dbReference>
<reference evidence="6 7" key="1">
    <citation type="submission" date="2020-03" db="EMBL/GenBank/DDBJ databases">
        <title>Metabolic flexibility allows generalist bacteria to become dominant in a frequently disturbed ecosystem.</title>
        <authorList>
            <person name="Chen Y.-J."/>
            <person name="Leung P.M."/>
            <person name="Bay S.K."/>
            <person name="Hugenholtz P."/>
            <person name="Kessler A.J."/>
            <person name="Shelley G."/>
            <person name="Waite D.W."/>
            <person name="Cook P.L."/>
            <person name="Greening C."/>
        </authorList>
    </citation>
    <scope>NUCLEOTIDE SEQUENCE [LARGE SCALE GENOMIC DNA]</scope>
    <source>
        <strain evidence="6">SS_bin_28</strain>
    </source>
</reference>
<evidence type="ECO:0000256" key="4">
    <source>
        <dbReference type="ARBA" id="ARBA00022833"/>
    </source>
</evidence>
<name>A0A7Y2E7M4_UNCEI</name>
<proteinExistence type="inferred from homology"/>
<keyword evidence="5" id="KW-0560">Oxidoreductase</keyword>
<comment type="caution">
    <text evidence="6">The sequence shown here is derived from an EMBL/GenBank/DDBJ whole genome shotgun (WGS) entry which is preliminary data.</text>
</comment>
<evidence type="ECO:0000256" key="1">
    <source>
        <dbReference type="ARBA" id="ARBA00001947"/>
    </source>
</evidence>
<dbReference type="Proteomes" id="UP000547674">
    <property type="component" value="Unassembled WGS sequence"/>
</dbReference>
<dbReference type="GO" id="GO:0046872">
    <property type="term" value="F:metal ion binding"/>
    <property type="evidence" value="ECO:0007669"/>
    <property type="project" value="UniProtKB-KW"/>
</dbReference>
<dbReference type="InterPro" id="IPR036291">
    <property type="entry name" value="NAD(P)-bd_dom_sf"/>
</dbReference>
<evidence type="ECO:0000313" key="6">
    <source>
        <dbReference type="EMBL" id="NNF06719.1"/>
    </source>
</evidence>
<accession>A0A7Y2E7M4</accession>
<comment type="similarity">
    <text evidence="2">Belongs to the zinc-containing alcohol dehydrogenase family.</text>
</comment>
<evidence type="ECO:0000313" key="7">
    <source>
        <dbReference type="Proteomes" id="UP000547674"/>
    </source>
</evidence>
<dbReference type="AlphaFoldDB" id="A0A7Y2E7M4"/>
<evidence type="ECO:0000256" key="2">
    <source>
        <dbReference type="ARBA" id="ARBA00008072"/>
    </source>
</evidence>
<dbReference type="Gene3D" id="3.90.180.10">
    <property type="entry name" value="Medium-chain alcohol dehydrogenases, catalytic domain"/>
    <property type="match status" value="1"/>
</dbReference>
<dbReference type="PANTHER" id="PTHR43350">
    <property type="entry name" value="NAD-DEPENDENT ALCOHOL DEHYDROGENASE"/>
    <property type="match status" value="1"/>
</dbReference>
<keyword evidence="3" id="KW-0479">Metal-binding</keyword>
<evidence type="ECO:0008006" key="8">
    <source>
        <dbReference type="Google" id="ProtNLM"/>
    </source>
</evidence>
<dbReference type="PANTHER" id="PTHR43350:SF19">
    <property type="entry name" value="D-GULOSIDE 3-DEHYDROGENASE"/>
    <property type="match status" value="1"/>
</dbReference>
<organism evidence="6 7">
    <name type="scientific">Eiseniibacteriota bacterium</name>
    <dbReference type="NCBI Taxonomy" id="2212470"/>
    <lineage>
        <taxon>Bacteria</taxon>
        <taxon>Candidatus Eiseniibacteriota</taxon>
    </lineage>
</organism>
<dbReference type="InterPro" id="IPR011032">
    <property type="entry name" value="GroES-like_sf"/>
</dbReference>
<dbReference type="GO" id="GO:0016491">
    <property type="term" value="F:oxidoreductase activity"/>
    <property type="evidence" value="ECO:0007669"/>
    <property type="project" value="UniProtKB-KW"/>
</dbReference>
<comment type="cofactor">
    <cofactor evidence="1">
        <name>Zn(2+)</name>
        <dbReference type="ChEBI" id="CHEBI:29105"/>
    </cofactor>
</comment>
<gene>
    <name evidence="6" type="ORF">HKN21_08160</name>
</gene>
<evidence type="ECO:0000256" key="3">
    <source>
        <dbReference type="ARBA" id="ARBA00022723"/>
    </source>
</evidence>
<protein>
    <recommendedName>
        <fullName evidence="8">Zinc-binding alcohol dehydrogenase</fullName>
    </recommendedName>
</protein>
<sequence length="325" mass="35606">MQAFYPLPHNMTTAQFRPQQGWSLNSRAVPLPEDEEVLFRTLAWGLHGDRSQEGGFRTSIVSEVVAVGDAITVWGSGDVVVLDGNPSLLNLSPYFRLPESLEPLSHYRLTPPLSLEDACLLVPVTKAVRVLEALDIQQGERVVVLGLGLVEQITILLARHLYGAVVFAADPNPTLRRRGEYNGASRLIRLPEESISETVLQETRGEGADALVLGSLPSAFGTDAFAGLGQSGRAVFTGLMPGMVSFDASGFRELNHTLLPHKDPETRHFQRARKLLLSEDVERTNLGGVAMGLEELETLPSEPASWEHRIHLQINPPTSRQAQTQ</sequence>
<dbReference type="SUPFAM" id="SSF50129">
    <property type="entry name" value="GroES-like"/>
    <property type="match status" value="1"/>
</dbReference>
<keyword evidence="4" id="KW-0862">Zinc</keyword>